<keyword evidence="6" id="KW-1185">Reference proteome</keyword>
<protein>
    <submittedName>
        <fullName evidence="5">C6 transcription factor</fullName>
    </submittedName>
</protein>
<dbReference type="EMBL" id="LTAN01000007">
    <property type="protein sequence ID" value="OBR06377.1"/>
    <property type="molecule type" value="Genomic_DNA"/>
</dbReference>
<dbReference type="SUPFAM" id="SSF57701">
    <property type="entry name" value="Zn2/Cys6 DNA-binding domain"/>
    <property type="match status" value="1"/>
</dbReference>
<dbReference type="RefSeq" id="XP_018154895.1">
    <property type="nucleotide sequence ID" value="XM_018305471.1"/>
</dbReference>
<dbReference type="VEuPathDB" id="FungiDB:CH63R_10497"/>
<dbReference type="CDD" id="cd00067">
    <property type="entry name" value="GAL4"/>
    <property type="match status" value="1"/>
</dbReference>
<dbReference type="GO" id="GO:0005634">
    <property type="term" value="C:nucleus"/>
    <property type="evidence" value="ECO:0007669"/>
    <property type="project" value="UniProtKB-SubCell"/>
</dbReference>
<dbReference type="KEGG" id="chig:CH63R_10497"/>
<comment type="subcellular location">
    <subcellularLocation>
        <location evidence="1">Nucleus</location>
    </subcellularLocation>
</comment>
<feature type="domain" description="Zn(2)-C6 fungal-type" evidence="4">
    <location>
        <begin position="25"/>
        <end position="55"/>
    </location>
</feature>
<sequence length="720" mass="76898">MPVISSSATKPRRTLAGPIFRVRTGCLTCRGRKKKCDETKPRCRGCERNKLDCQWPSTTGSNGNGASRSARESSVSQSASRGGPGQHHAGGGAGGGAGASTASPASSTTTTTTTGASHSPQAVQDSSFALEAFDFASQPTTSSESPAAAATIGSSNSPGSNAQLSSAAAPIAAPVTPAPNAATTTAHHHNHHHHHHHIEDTDIAYHFDASDHSSIAGLLPDGPPPLPFTTIEGNDGDDDETVVPLVSSPLRRVSDASSSFVPRGMSLLGGNHDDNSLELLSHYLSATTISMANGSTMENPFSVQLIPLAFSSDLVLHLLLTQSAVHRAAKSLVPTTDRVATKYYNQSLRLFQQNISTFMGGQHGEESLILGIGALILCLVETAKGDVNGTILDHLMAAQSLILPFLSASNTFLHKTLKDFLTEYYLYTATVSMISIDVRLSDQLFLSNDLLLLATELVASSYIGSLCGCWLDLILLIPSVFDLGRRMMGHDDEGSPVAGRRRRQPSADDFILFAQLLSQIQNWQPNPTVSENVALAGYIYQKALLLYLHTALHPLSRDESNSHNINHNNIDNSSNSNDNSINNSNNNNNNNNSNSNSNSINNNNNNNNNNNSLHSAAVQAAVSGALSHLAQLDPSVRINTSLCWPITIIGSCVTDRGQQAFLHERLGHMFATIGLGNIRQTSVLLQHVWDHNEAVPADVGAGPWNVCRVMNEKQIWISFA</sequence>
<dbReference type="PROSITE" id="PS00463">
    <property type="entry name" value="ZN2_CY6_FUNGAL_1"/>
    <property type="match status" value="1"/>
</dbReference>
<organism evidence="5 6">
    <name type="scientific">Colletotrichum higginsianum (strain IMI 349063)</name>
    <name type="common">Crucifer anthracnose fungus</name>
    <dbReference type="NCBI Taxonomy" id="759273"/>
    <lineage>
        <taxon>Eukaryota</taxon>
        <taxon>Fungi</taxon>
        <taxon>Dikarya</taxon>
        <taxon>Ascomycota</taxon>
        <taxon>Pezizomycotina</taxon>
        <taxon>Sordariomycetes</taxon>
        <taxon>Hypocreomycetidae</taxon>
        <taxon>Glomerellales</taxon>
        <taxon>Glomerellaceae</taxon>
        <taxon>Colletotrichum</taxon>
        <taxon>Colletotrichum destructivum species complex</taxon>
    </lineage>
</organism>
<accession>A0A1B7Y2Z2</accession>
<feature type="compositionally biased region" description="Basic residues" evidence="3">
    <location>
        <begin position="186"/>
        <end position="196"/>
    </location>
</feature>
<evidence type="ECO:0000256" key="3">
    <source>
        <dbReference type="SAM" id="MobiDB-lite"/>
    </source>
</evidence>
<gene>
    <name evidence="5" type="ORF">CH63R_10497</name>
</gene>
<dbReference type="SMART" id="SM00066">
    <property type="entry name" value="GAL4"/>
    <property type="match status" value="1"/>
</dbReference>
<evidence type="ECO:0000313" key="6">
    <source>
        <dbReference type="Proteomes" id="UP000092177"/>
    </source>
</evidence>
<dbReference type="GeneID" id="28869578"/>
<evidence type="ECO:0000256" key="1">
    <source>
        <dbReference type="ARBA" id="ARBA00004123"/>
    </source>
</evidence>
<dbReference type="PANTHER" id="PTHR37534:SF43">
    <property type="entry name" value="FINGER DOMAIN PROTEIN, PUTATIVE (AFU_ORTHOLOGUE AFUA_1G01850)-RELATED"/>
    <property type="match status" value="1"/>
</dbReference>
<feature type="region of interest" description="Disordered" evidence="3">
    <location>
        <begin position="559"/>
        <end position="612"/>
    </location>
</feature>
<feature type="compositionally biased region" description="Low complexity" evidence="3">
    <location>
        <begin position="99"/>
        <end position="120"/>
    </location>
</feature>
<dbReference type="GO" id="GO:0045944">
    <property type="term" value="P:positive regulation of transcription by RNA polymerase II"/>
    <property type="evidence" value="ECO:0007669"/>
    <property type="project" value="TreeGrafter"/>
</dbReference>
<proteinExistence type="predicted"/>
<feature type="compositionally biased region" description="Gly residues" evidence="3">
    <location>
        <begin position="82"/>
        <end position="98"/>
    </location>
</feature>
<name>A0A1B7Y2Z2_COLHI</name>
<dbReference type="PANTHER" id="PTHR37534">
    <property type="entry name" value="TRANSCRIPTIONAL ACTIVATOR PROTEIN UGA3"/>
    <property type="match status" value="1"/>
</dbReference>
<dbReference type="Pfam" id="PF11951">
    <property type="entry name" value="Fungal_trans_2"/>
    <property type="match status" value="1"/>
</dbReference>
<dbReference type="GO" id="GO:0000981">
    <property type="term" value="F:DNA-binding transcription factor activity, RNA polymerase II-specific"/>
    <property type="evidence" value="ECO:0007669"/>
    <property type="project" value="InterPro"/>
</dbReference>
<feature type="compositionally biased region" description="Low complexity" evidence="3">
    <location>
        <begin position="65"/>
        <end position="81"/>
    </location>
</feature>
<feature type="compositionally biased region" description="Low complexity" evidence="3">
    <location>
        <begin position="562"/>
        <end position="612"/>
    </location>
</feature>
<feature type="compositionally biased region" description="Low complexity" evidence="3">
    <location>
        <begin position="137"/>
        <end position="151"/>
    </location>
</feature>
<evidence type="ECO:0000256" key="2">
    <source>
        <dbReference type="ARBA" id="ARBA00023242"/>
    </source>
</evidence>
<comment type="caution">
    <text evidence="5">The sequence shown here is derived from an EMBL/GenBank/DDBJ whole genome shotgun (WGS) entry which is preliminary data.</text>
</comment>
<dbReference type="Proteomes" id="UP000092177">
    <property type="component" value="Unassembled WGS sequence"/>
</dbReference>
<dbReference type="AlphaFoldDB" id="A0A1B7Y2Z2"/>
<dbReference type="InterPro" id="IPR001138">
    <property type="entry name" value="Zn2Cys6_DnaBD"/>
</dbReference>
<evidence type="ECO:0000259" key="4">
    <source>
        <dbReference type="PROSITE" id="PS50048"/>
    </source>
</evidence>
<evidence type="ECO:0000313" key="5">
    <source>
        <dbReference type="EMBL" id="OBR06377.1"/>
    </source>
</evidence>
<feature type="region of interest" description="Disordered" evidence="3">
    <location>
        <begin position="54"/>
        <end position="121"/>
    </location>
</feature>
<feature type="compositionally biased region" description="Polar residues" evidence="3">
    <location>
        <begin position="152"/>
        <end position="166"/>
    </location>
</feature>
<dbReference type="OrthoDB" id="1919336at2759"/>
<feature type="region of interest" description="Disordered" evidence="3">
    <location>
        <begin position="137"/>
        <end position="198"/>
    </location>
</feature>
<dbReference type="Gene3D" id="4.10.240.10">
    <property type="entry name" value="Zn(2)-C6 fungal-type DNA-binding domain"/>
    <property type="match status" value="1"/>
</dbReference>
<dbReference type="GO" id="GO:0000976">
    <property type="term" value="F:transcription cis-regulatory region binding"/>
    <property type="evidence" value="ECO:0007669"/>
    <property type="project" value="TreeGrafter"/>
</dbReference>
<dbReference type="GO" id="GO:0008270">
    <property type="term" value="F:zinc ion binding"/>
    <property type="evidence" value="ECO:0007669"/>
    <property type="project" value="InterPro"/>
</dbReference>
<reference evidence="6" key="1">
    <citation type="journal article" date="2017" name="BMC Genomics">
        <title>Gapless genome assembly of Colletotrichum higginsianum reveals chromosome structure and association of transposable elements with secondary metabolite gene clusters.</title>
        <authorList>
            <person name="Dallery J.-F."/>
            <person name="Lapalu N."/>
            <person name="Zampounis A."/>
            <person name="Pigne S."/>
            <person name="Luyten I."/>
            <person name="Amselem J."/>
            <person name="Wittenberg A.H.J."/>
            <person name="Zhou S."/>
            <person name="de Queiroz M.V."/>
            <person name="Robin G.P."/>
            <person name="Auger A."/>
            <person name="Hainaut M."/>
            <person name="Henrissat B."/>
            <person name="Kim K.-T."/>
            <person name="Lee Y.-H."/>
            <person name="Lespinet O."/>
            <person name="Schwartz D.C."/>
            <person name="Thon M.R."/>
            <person name="O'Connell R.J."/>
        </authorList>
    </citation>
    <scope>NUCLEOTIDE SEQUENCE [LARGE SCALE GENOMIC DNA]</scope>
    <source>
        <strain evidence="6">IMI 349063</strain>
    </source>
</reference>
<dbReference type="InterPro" id="IPR021858">
    <property type="entry name" value="Fun_TF"/>
</dbReference>
<dbReference type="PROSITE" id="PS50048">
    <property type="entry name" value="ZN2_CY6_FUNGAL_2"/>
    <property type="match status" value="1"/>
</dbReference>
<feature type="compositionally biased region" description="Low complexity" evidence="3">
    <location>
        <begin position="167"/>
        <end position="185"/>
    </location>
</feature>
<feature type="region of interest" description="Disordered" evidence="3">
    <location>
        <begin position="214"/>
        <end position="238"/>
    </location>
</feature>
<dbReference type="Pfam" id="PF00172">
    <property type="entry name" value="Zn_clus"/>
    <property type="match status" value="1"/>
</dbReference>
<keyword evidence="2" id="KW-0539">Nucleus</keyword>
<dbReference type="InterPro" id="IPR036864">
    <property type="entry name" value="Zn2-C6_fun-type_DNA-bd_sf"/>
</dbReference>